<dbReference type="InterPro" id="IPR036259">
    <property type="entry name" value="MFS_trans_sf"/>
</dbReference>
<dbReference type="CDD" id="cd17323">
    <property type="entry name" value="MFS_Tpo1_MDR_like"/>
    <property type="match status" value="1"/>
</dbReference>
<feature type="transmembrane region" description="Helical" evidence="9">
    <location>
        <begin position="187"/>
        <end position="211"/>
    </location>
</feature>
<dbReference type="SUPFAM" id="SSF103473">
    <property type="entry name" value="MFS general substrate transporter"/>
    <property type="match status" value="1"/>
</dbReference>
<keyword evidence="4" id="KW-1003">Cell membrane</keyword>
<feature type="region of interest" description="Disordered" evidence="8">
    <location>
        <begin position="1"/>
        <end position="72"/>
    </location>
</feature>
<evidence type="ECO:0000313" key="11">
    <source>
        <dbReference type="EMBL" id="PSR79365.1"/>
    </source>
</evidence>
<dbReference type="PANTHER" id="PTHR23502">
    <property type="entry name" value="MAJOR FACILITATOR SUPERFAMILY"/>
    <property type="match status" value="1"/>
</dbReference>
<organism evidence="11 12">
    <name type="scientific">Coniella lustricola</name>
    <dbReference type="NCBI Taxonomy" id="2025994"/>
    <lineage>
        <taxon>Eukaryota</taxon>
        <taxon>Fungi</taxon>
        <taxon>Dikarya</taxon>
        <taxon>Ascomycota</taxon>
        <taxon>Pezizomycotina</taxon>
        <taxon>Sordariomycetes</taxon>
        <taxon>Sordariomycetidae</taxon>
        <taxon>Diaporthales</taxon>
        <taxon>Schizoparmaceae</taxon>
        <taxon>Coniella</taxon>
    </lineage>
</organism>
<dbReference type="OrthoDB" id="5141738at2759"/>
<name>A0A2T2ZY67_9PEZI</name>
<sequence>MHHEDELVREKSQQEEGQGELGHHHHQQQPSDYQRPSHEIEDANNVEGVTNPPTDIDTDSETGGPSSDDNVILVTFRPGEPANPYNWSQAKKHYVVFVGTLLSINSTMGSSIPSNEIPALQARFHFPDGAQTILPATTYLIGFVLGPLVFAPLSEQYGRRVILVSTLALYLIFTMACALAPTWAAFLVFRILSGIFASPPMSVTGGSIADVNEDKVARGRANVLWSTATLVGPLAGPVIAGYTAADSWKWGFWAAMILSGFCLVAVLCQPETLTTKILRDRARQLNKEKGSDKYMAPADQDRPSLLVMLKITTTRPLYFMFTEMVVALTCVYMAFVYAVFYMLLEIFPDIFEGIYGFTAGESGLAFVMMFAGSVVTVFVSYICDRYAQSIIQRHPNKQAEYLRLPIACLGGPLFVIALLWLGWTSRASVPWVVPLLSMIPYGIAYQMIFMAMINYVADAYGIYASSALAACAAARSVAGAVIPLAVDSMVDTLGIAWSCSLLAFISCGLSLVPFGFIIWGEQIRAASNFSKKLQQDPHPELELTRSLSVV</sequence>
<evidence type="ECO:0000256" key="3">
    <source>
        <dbReference type="ARBA" id="ARBA00008335"/>
    </source>
</evidence>
<dbReference type="FunFam" id="1.20.1250.20:FF:000082">
    <property type="entry name" value="MFS multidrug transporter, putative"/>
    <property type="match status" value="1"/>
</dbReference>
<evidence type="ECO:0000259" key="10">
    <source>
        <dbReference type="PROSITE" id="PS50850"/>
    </source>
</evidence>
<keyword evidence="6 9" id="KW-1133">Transmembrane helix</keyword>
<dbReference type="GO" id="GO:0022857">
    <property type="term" value="F:transmembrane transporter activity"/>
    <property type="evidence" value="ECO:0007669"/>
    <property type="project" value="InterPro"/>
</dbReference>
<accession>A0A2T2ZY67</accession>
<protein>
    <submittedName>
        <fullName evidence="11">Major facilitator superfamily domain-containing protein</fullName>
    </submittedName>
</protein>
<dbReference type="InterPro" id="IPR011701">
    <property type="entry name" value="MFS"/>
</dbReference>
<dbReference type="GO" id="GO:0005886">
    <property type="term" value="C:plasma membrane"/>
    <property type="evidence" value="ECO:0007669"/>
    <property type="project" value="UniProtKB-SubCell"/>
</dbReference>
<feature type="transmembrane region" description="Helical" evidence="9">
    <location>
        <begin position="317"/>
        <end position="344"/>
    </location>
</feature>
<evidence type="ECO:0000256" key="2">
    <source>
        <dbReference type="ARBA" id="ARBA00004236"/>
    </source>
</evidence>
<feature type="transmembrane region" description="Helical" evidence="9">
    <location>
        <begin position="250"/>
        <end position="268"/>
    </location>
</feature>
<comment type="subcellular location">
    <subcellularLocation>
        <location evidence="2">Cell membrane</location>
    </subcellularLocation>
    <subcellularLocation>
        <location evidence="1">Membrane</location>
        <topology evidence="1">Multi-pass membrane protein</topology>
    </subcellularLocation>
</comment>
<keyword evidence="7 9" id="KW-0472">Membrane</keyword>
<feature type="transmembrane region" description="Helical" evidence="9">
    <location>
        <begin position="132"/>
        <end position="154"/>
    </location>
</feature>
<dbReference type="Proteomes" id="UP000241462">
    <property type="component" value="Unassembled WGS sequence"/>
</dbReference>
<evidence type="ECO:0000256" key="4">
    <source>
        <dbReference type="ARBA" id="ARBA00022475"/>
    </source>
</evidence>
<comment type="similarity">
    <text evidence="3">Belongs to the major facilitator superfamily.</text>
</comment>
<evidence type="ECO:0000256" key="1">
    <source>
        <dbReference type="ARBA" id="ARBA00004141"/>
    </source>
</evidence>
<dbReference type="InParanoid" id="A0A2T2ZY67"/>
<evidence type="ECO:0000313" key="12">
    <source>
        <dbReference type="Proteomes" id="UP000241462"/>
    </source>
</evidence>
<dbReference type="EMBL" id="KZ678568">
    <property type="protein sequence ID" value="PSR79365.1"/>
    <property type="molecule type" value="Genomic_DNA"/>
</dbReference>
<feature type="transmembrane region" description="Helical" evidence="9">
    <location>
        <begin position="161"/>
        <end position="181"/>
    </location>
</feature>
<feature type="compositionally biased region" description="Basic and acidic residues" evidence="8">
    <location>
        <begin position="1"/>
        <end position="14"/>
    </location>
</feature>
<evidence type="ECO:0000256" key="6">
    <source>
        <dbReference type="ARBA" id="ARBA00022989"/>
    </source>
</evidence>
<feature type="domain" description="Major facilitator superfamily (MFS) profile" evidence="10">
    <location>
        <begin position="95"/>
        <end position="523"/>
    </location>
</feature>
<proteinExistence type="inferred from homology"/>
<feature type="transmembrane region" description="Helical" evidence="9">
    <location>
        <begin position="404"/>
        <end position="423"/>
    </location>
</feature>
<keyword evidence="5 9" id="KW-0812">Transmembrane</keyword>
<feature type="transmembrane region" description="Helical" evidence="9">
    <location>
        <begin position="94"/>
        <end position="112"/>
    </location>
</feature>
<dbReference type="PROSITE" id="PS50850">
    <property type="entry name" value="MFS"/>
    <property type="match status" value="1"/>
</dbReference>
<feature type="transmembrane region" description="Helical" evidence="9">
    <location>
        <begin position="494"/>
        <end position="519"/>
    </location>
</feature>
<reference evidence="11 12" key="1">
    <citation type="journal article" date="2018" name="Mycol. Prog.">
        <title>Coniella lustricola, a new species from submerged detritus.</title>
        <authorList>
            <person name="Raudabaugh D.B."/>
            <person name="Iturriaga T."/>
            <person name="Carver A."/>
            <person name="Mondo S."/>
            <person name="Pangilinan J."/>
            <person name="Lipzen A."/>
            <person name="He G."/>
            <person name="Amirebrahimi M."/>
            <person name="Grigoriev I.V."/>
            <person name="Miller A.N."/>
        </authorList>
    </citation>
    <scope>NUCLEOTIDE SEQUENCE [LARGE SCALE GENOMIC DNA]</scope>
    <source>
        <strain evidence="11 12">B22-T-1</strain>
    </source>
</reference>
<dbReference type="AlphaFoldDB" id="A0A2T2ZY67"/>
<feature type="transmembrane region" description="Helical" evidence="9">
    <location>
        <begin position="364"/>
        <end position="383"/>
    </location>
</feature>
<keyword evidence="12" id="KW-1185">Reference proteome</keyword>
<dbReference type="Gene3D" id="1.20.1250.20">
    <property type="entry name" value="MFS general substrate transporter like domains"/>
    <property type="match status" value="1"/>
</dbReference>
<evidence type="ECO:0000256" key="7">
    <source>
        <dbReference type="ARBA" id="ARBA00023136"/>
    </source>
</evidence>
<dbReference type="PANTHER" id="PTHR23502:SF74">
    <property type="entry name" value="MAJOR FACILITATOR SUPERFAMILY (MFS) PROFILE DOMAIN-CONTAINING PROTEIN"/>
    <property type="match status" value="1"/>
</dbReference>
<feature type="transmembrane region" description="Helical" evidence="9">
    <location>
        <begin position="429"/>
        <end position="448"/>
    </location>
</feature>
<feature type="transmembrane region" description="Helical" evidence="9">
    <location>
        <begin position="460"/>
        <end position="482"/>
    </location>
</feature>
<feature type="transmembrane region" description="Helical" evidence="9">
    <location>
        <begin position="223"/>
        <end position="244"/>
    </location>
</feature>
<dbReference type="STRING" id="2025994.A0A2T2ZY67"/>
<evidence type="ECO:0000256" key="5">
    <source>
        <dbReference type="ARBA" id="ARBA00022692"/>
    </source>
</evidence>
<dbReference type="Pfam" id="PF07690">
    <property type="entry name" value="MFS_1"/>
    <property type="match status" value="1"/>
</dbReference>
<gene>
    <name evidence="11" type="ORF">BD289DRAFT_375549</name>
</gene>
<evidence type="ECO:0000256" key="8">
    <source>
        <dbReference type="SAM" id="MobiDB-lite"/>
    </source>
</evidence>
<dbReference type="InterPro" id="IPR020846">
    <property type="entry name" value="MFS_dom"/>
</dbReference>
<evidence type="ECO:0000256" key="9">
    <source>
        <dbReference type="SAM" id="Phobius"/>
    </source>
</evidence>